<dbReference type="Proteomes" id="UP000595197">
    <property type="component" value="Chromosome"/>
</dbReference>
<dbReference type="PANTHER" id="PTHR11365:SF23">
    <property type="entry name" value="HYPOTHETICAL 5-OXOPROLINASE (EUROFUNG)-RELATED"/>
    <property type="match status" value="1"/>
</dbReference>
<gene>
    <name evidence="5" type="ORF">IGS68_06950</name>
</gene>
<dbReference type="InterPro" id="IPR045079">
    <property type="entry name" value="Oxoprolinase-like"/>
</dbReference>
<dbReference type="PANTHER" id="PTHR11365">
    <property type="entry name" value="5-OXOPROLINASE RELATED"/>
    <property type="match status" value="1"/>
</dbReference>
<comment type="similarity">
    <text evidence="1">Belongs to the oxoprolinase family.</text>
</comment>
<dbReference type="Pfam" id="PF01968">
    <property type="entry name" value="Hydantoinase_A"/>
    <property type="match status" value="1"/>
</dbReference>
<evidence type="ECO:0000256" key="1">
    <source>
        <dbReference type="ARBA" id="ARBA00010403"/>
    </source>
</evidence>
<sequence length="1200" mass="128840">MTGKWQFWIDRGGTFTDVVARRPDGAVVTHKLLSDNPERYADAAIQGIRDLLGVPEGSPVPADRIDAVKMGTTVATNALLERKGEPTVLVTTRGFADALRIGYQARPKIFARHIVLPEQLYARTVEVPERVAADGQVVVPVDLAAARAGLTRAYEAGIRSCAVVFMHGYRYPEHEHAVAEVARSVGFTQVSVSHEVSPLMKLVGRGDTTVVDAYLSPILRRYVDRVAAQLGGTRLMFMQSNGGLTDARLFHGKDSILSGPAGGIVGAVRTSTMAGFDRIIGFDMGGTSTDVSHYAGEFERTFETQVAGVRMRAPMMRIHTVAAGGGSICVFDGSRYRVGPESAGANPGPACYRRGGPLTVTDCNVMLGKLHPDFFPRVFGPDADQPLDADVVREKFAALADEIRRATGDARTPEEVAEGFLKIAVENMANAIKQISVQRGYDVTGYTLTCFGGAGGQHACLVADALGMRRVFIHPHAGVLSAYGMGLADTVTIRERAVEAPLEPGLMSALSAALDELEADGRHELSLQDLGGADIREVRTVHLKYQGTDTALAVDFGDMETIHYAFETAHRQRYGFAMSGKPLVVEAVSVEVIGSTATADDPELAPEPRRAPLRPLATLSGTPVFDRTALRPGDRIDGPAILRETNATTVVEAGWRAEVTNRDHLVMTRVQALPSRVAVGTRVDPVMLEVFNNLFMSIAEQMGVTLENTAYSVNIKERLDFSCALFDAEGGLIANAPHMPVHLGSMGESVRAVIRRRGAPGGSGEARGMNPGDAFMLNDPYNGGTHLPDITVVTPVFDDAGRDVLFYVASRGHHADVGGITPGSMPPDSRTIEEEGVLIDNFMLVDGGAFREDALHELLTSGRFPVRNTVQNVGDLKAQLAANEKGVQELRRMVDHFGLETVTAYMGHVQDNAEEQVRRVLGVLKDGSFVQRLDNGAEIHVRISIDREERSAVIDFTGTSPQLDDNFNAPSAVCRAAVLYVFRTLVDDDIPMNDGCLKPLRIVIPEGSMLAPRYPAAVVAGNVETSQCVTDALYGALGVMAAAQGTMNNFTFGNDRYQYYETICGGSGAGPDFDGTDAVHTHMTNSRLTDPEVLEWRFPVLLESFLIRKGSGGRGRHRGGDGTVRRMRFLEPMTAAILSNHRVVPPFGLEGGESGEPGSARVERADGAVQALGPTEKVEMGAGDVMVIETPSGGGFGRAG</sequence>
<dbReference type="Pfam" id="PF05378">
    <property type="entry name" value="Hydant_A_N"/>
    <property type="match status" value="1"/>
</dbReference>
<dbReference type="InterPro" id="IPR008040">
    <property type="entry name" value="Hydant_A_N"/>
</dbReference>
<feature type="domain" description="Hydantoinase B/oxoprolinase" evidence="3">
    <location>
        <begin position="684"/>
        <end position="1198"/>
    </location>
</feature>
<name>A0ABX7B9A8_9PROT</name>
<keyword evidence="6" id="KW-1185">Reference proteome</keyword>
<dbReference type="EMBL" id="CP067420">
    <property type="protein sequence ID" value="QQP90954.1"/>
    <property type="molecule type" value="Genomic_DNA"/>
</dbReference>
<evidence type="ECO:0000259" key="3">
    <source>
        <dbReference type="Pfam" id="PF02538"/>
    </source>
</evidence>
<feature type="domain" description="Hydantoinase A/oxoprolinase" evidence="2">
    <location>
        <begin position="205"/>
        <end position="492"/>
    </location>
</feature>
<evidence type="ECO:0000313" key="6">
    <source>
        <dbReference type="Proteomes" id="UP000595197"/>
    </source>
</evidence>
<dbReference type="InterPro" id="IPR002821">
    <property type="entry name" value="Hydantoinase_A"/>
</dbReference>
<organism evidence="5 6">
    <name type="scientific">Skermanella cutis</name>
    <dbReference type="NCBI Taxonomy" id="2775420"/>
    <lineage>
        <taxon>Bacteria</taxon>
        <taxon>Pseudomonadati</taxon>
        <taxon>Pseudomonadota</taxon>
        <taxon>Alphaproteobacteria</taxon>
        <taxon>Rhodospirillales</taxon>
        <taxon>Azospirillaceae</taxon>
        <taxon>Skermanella</taxon>
    </lineage>
</organism>
<feature type="domain" description="Hydantoinase/oxoprolinase N-terminal" evidence="4">
    <location>
        <begin position="7"/>
        <end position="185"/>
    </location>
</feature>
<protein>
    <submittedName>
        <fullName evidence="5">Hydantoinase B/oxoprolinase family protein</fullName>
    </submittedName>
</protein>
<dbReference type="RefSeq" id="WP_201078386.1">
    <property type="nucleotide sequence ID" value="NZ_CP067420.1"/>
</dbReference>
<accession>A0ABX7B9A8</accession>
<evidence type="ECO:0000313" key="5">
    <source>
        <dbReference type="EMBL" id="QQP90954.1"/>
    </source>
</evidence>
<evidence type="ECO:0000259" key="2">
    <source>
        <dbReference type="Pfam" id="PF01968"/>
    </source>
</evidence>
<dbReference type="InterPro" id="IPR003692">
    <property type="entry name" value="Hydantoinase_B"/>
</dbReference>
<proteinExistence type="inferred from homology"/>
<reference evidence="5" key="1">
    <citation type="submission" date="2021-02" db="EMBL/GenBank/DDBJ databases">
        <title>Skermanella TT6 skin isolate.</title>
        <authorList>
            <person name="Lee K."/>
            <person name="Ganzorig M."/>
        </authorList>
    </citation>
    <scope>NUCLEOTIDE SEQUENCE</scope>
    <source>
        <strain evidence="5">TT6</strain>
    </source>
</reference>
<evidence type="ECO:0000259" key="4">
    <source>
        <dbReference type="Pfam" id="PF05378"/>
    </source>
</evidence>
<dbReference type="Pfam" id="PF02538">
    <property type="entry name" value="Hydantoinase_B"/>
    <property type="match status" value="1"/>
</dbReference>